<keyword evidence="3" id="KW-0472">Membrane</keyword>
<gene>
    <name evidence="5" type="ORF">RWH44_03615</name>
</gene>
<dbReference type="InterPro" id="IPR008984">
    <property type="entry name" value="SMAD_FHA_dom_sf"/>
</dbReference>
<dbReference type="InterPro" id="IPR000253">
    <property type="entry name" value="FHA_dom"/>
</dbReference>
<dbReference type="CDD" id="cd00060">
    <property type="entry name" value="FHA"/>
    <property type="match status" value="1"/>
</dbReference>
<dbReference type="InterPro" id="IPR043739">
    <property type="entry name" value="DUF5684"/>
</dbReference>
<keyword evidence="6" id="KW-1185">Reference proteome</keyword>
<evidence type="ECO:0000313" key="5">
    <source>
        <dbReference type="EMBL" id="MDU0344787.1"/>
    </source>
</evidence>
<comment type="caution">
    <text evidence="5">The sequence shown here is derived from an EMBL/GenBank/DDBJ whole genome shotgun (WGS) entry which is preliminary data.</text>
</comment>
<feature type="region of interest" description="Disordered" evidence="2">
    <location>
        <begin position="399"/>
        <end position="418"/>
    </location>
</feature>
<dbReference type="Pfam" id="PF00498">
    <property type="entry name" value="FHA"/>
    <property type="match status" value="1"/>
</dbReference>
<evidence type="ECO:0000259" key="4">
    <source>
        <dbReference type="PROSITE" id="PS50006"/>
    </source>
</evidence>
<dbReference type="Proteomes" id="UP001261125">
    <property type="component" value="Unassembled WGS sequence"/>
</dbReference>
<keyword evidence="3" id="KW-0812">Transmembrane</keyword>
<keyword evidence="3" id="KW-1133">Transmembrane helix</keyword>
<feature type="compositionally biased region" description="Basic and acidic residues" evidence="2">
    <location>
        <begin position="207"/>
        <end position="217"/>
    </location>
</feature>
<proteinExistence type="predicted"/>
<dbReference type="Pfam" id="PF18936">
    <property type="entry name" value="DUF5684"/>
    <property type="match status" value="1"/>
</dbReference>
<dbReference type="SUPFAM" id="SSF49879">
    <property type="entry name" value="SMAD/FHA domain"/>
    <property type="match status" value="1"/>
</dbReference>
<dbReference type="EMBL" id="JAWDIT010000001">
    <property type="protein sequence ID" value="MDU0344787.1"/>
    <property type="molecule type" value="Genomic_DNA"/>
</dbReference>
<feature type="compositionally biased region" description="Polar residues" evidence="2">
    <location>
        <begin position="278"/>
        <end position="290"/>
    </location>
</feature>
<dbReference type="RefSeq" id="WP_316003499.1">
    <property type="nucleotide sequence ID" value="NZ_JAWDIT010000001.1"/>
</dbReference>
<name>A0ABU3SK76_9MICO</name>
<feature type="transmembrane region" description="Helical" evidence="3">
    <location>
        <begin position="89"/>
        <end position="115"/>
    </location>
</feature>
<evidence type="ECO:0000256" key="3">
    <source>
        <dbReference type="SAM" id="Phobius"/>
    </source>
</evidence>
<feature type="region of interest" description="Disordered" evidence="2">
    <location>
        <begin position="151"/>
        <end position="171"/>
    </location>
</feature>
<dbReference type="PROSITE" id="PS50006">
    <property type="entry name" value="FHA_DOMAIN"/>
    <property type="match status" value="1"/>
</dbReference>
<evidence type="ECO:0000313" key="6">
    <source>
        <dbReference type="Proteomes" id="UP001261125"/>
    </source>
</evidence>
<protein>
    <submittedName>
        <fullName evidence="5">DUF5684 domain-containing protein</fullName>
    </submittedName>
</protein>
<organism evidence="5 6">
    <name type="scientific">Microbacterium phycohabitans</name>
    <dbReference type="NCBI Taxonomy" id="3075993"/>
    <lineage>
        <taxon>Bacteria</taxon>
        <taxon>Bacillati</taxon>
        <taxon>Actinomycetota</taxon>
        <taxon>Actinomycetes</taxon>
        <taxon>Micrococcales</taxon>
        <taxon>Microbacteriaceae</taxon>
        <taxon>Microbacterium</taxon>
    </lineage>
</organism>
<feature type="region of interest" description="Disordered" evidence="2">
    <location>
        <begin position="183"/>
        <end position="226"/>
    </location>
</feature>
<accession>A0ABU3SK76</accession>
<sequence>MTDSTTLVLGASSLALVVVLYVWFALALAAMFRKIGEPVWKAWVPVVNVATVLKLGGFSPWLVLINLVPLFGFIAFVVVYIVAVHRITVGFGAGAGLTVLGALVPVVWASVLGFGAARWEGSGARGVDEDSAPVRRGRDFEGPYVPLIGGWTPDPEPAAHDRSADPAPPVSETVVQPFAAPAGSLADAVPSPSDWAPPADLMPGNPDGRRSTERHAPVEPSVPATPASVFDVLDALRDSAPAGAAARERADAHPTPAPTNPNPDAEQSPSGWVPRFTETPSEPGSESDALSTRALLLPGAPTRGVSSWAAPRSTDQAEVESTPQADEPAAAAHDSQAARPGDEAPSLGAGPSRRGVEGADEAPVDIAEAPLTRPAAPISAPRVSRTPVDEFPELSEAVSAVPDAPDAGAPRSARTSVSALYTRPEVPSDEDFDALDRTIVARRKRIPWALIAPDGATVDLTSSVVILGRRPGPDAARPDAQLVAIADETRTVSKTHARLELRGDTWYVTDLESTNGVLFATLMGTEVEAPPGEEIEAGERFFLGDAEVRLTRRNA</sequence>
<feature type="transmembrane region" description="Helical" evidence="3">
    <location>
        <begin position="61"/>
        <end position="83"/>
    </location>
</feature>
<dbReference type="Gene3D" id="2.60.200.20">
    <property type="match status" value="1"/>
</dbReference>
<evidence type="ECO:0000256" key="2">
    <source>
        <dbReference type="SAM" id="MobiDB-lite"/>
    </source>
</evidence>
<evidence type="ECO:0000256" key="1">
    <source>
        <dbReference type="ARBA" id="ARBA00022553"/>
    </source>
</evidence>
<feature type="region of interest" description="Disordered" evidence="2">
    <location>
        <begin position="240"/>
        <end position="384"/>
    </location>
</feature>
<feature type="transmembrane region" description="Helical" evidence="3">
    <location>
        <begin position="6"/>
        <end position="32"/>
    </location>
</feature>
<feature type="domain" description="FHA" evidence="4">
    <location>
        <begin position="465"/>
        <end position="519"/>
    </location>
</feature>
<keyword evidence="1" id="KW-0597">Phosphoprotein</keyword>
<feature type="compositionally biased region" description="Polar residues" evidence="2">
    <location>
        <begin position="313"/>
        <end position="324"/>
    </location>
</feature>
<reference evidence="5 6" key="1">
    <citation type="submission" date="2023-09" db="EMBL/GenBank/DDBJ databases">
        <title>Microbacterium fusihabitans sp. nov., Microbacterium phycihabitans sp. nov., and Microbacterium cervinum sp. nov., isolated from dried seaweeds of beach.</title>
        <authorList>
            <person name="Lee S.D."/>
        </authorList>
    </citation>
    <scope>NUCLEOTIDE SEQUENCE [LARGE SCALE GENOMIC DNA]</scope>
    <source>
        <strain evidence="5 6">KSW2-29</strain>
    </source>
</reference>